<dbReference type="EMBL" id="CP000386">
    <property type="protein sequence ID" value="ABG05182.1"/>
    <property type="molecule type" value="Genomic_DNA"/>
</dbReference>
<dbReference type="AlphaFoldDB" id="Q1ATU6"/>
<dbReference type="SUPFAM" id="SSF51182">
    <property type="entry name" value="RmlC-like cupins"/>
    <property type="match status" value="1"/>
</dbReference>
<organism evidence="3 4">
    <name type="scientific">Rubrobacter xylanophilus (strain DSM 9941 / JCM 11954 / NBRC 16129 / PRD-1)</name>
    <dbReference type="NCBI Taxonomy" id="266117"/>
    <lineage>
        <taxon>Bacteria</taxon>
        <taxon>Bacillati</taxon>
        <taxon>Actinomycetota</taxon>
        <taxon>Rubrobacteria</taxon>
        <taxon>Rubrobacterales</taxon>
        <taxon>Rubrobacteraceae</taxon>
        <taxon>Rubrobacter</taxon>
    </lineage>
</organism>
<proteinExistence type="predicted"/>
<evidence type="ECO:0000313" key="4">
    <source>
        <dbReference type="Proteomes" id="UP000006637"/>
    </source>
</evidence>
<dbReference type="Pfam" id="PF07883">
    <property type="entry name" value="Cupin_2"/>
    <property type="match status" value="1"/>
</dbReference>
<keyword evidence="4" id="KW-1185">Reference proteome</keyword>
<dbReference type="PANTHER" id="PTHR35848:SF6">
    <property type="entry name" value="CUPIN TYPE-2 DOMAIN-CONTAINING PROTEIN"/>
    <property type="match status" value="1"/>
</dbReference>
<dbReference type="PhylomeDB" id="Q1ATU6"/>
<sequence>MNRSERQMVENAQVVKADSRPIKHLPGRTLRWLVDRSVGTTATAVLENLLPPDGFVPSHYHGVEEILVCIEGQGEFQVDGRTHKFSEDDIIIVPPRRMHGFRNVGDKHMRVLAIFSSADPDVTWQDSRYAANLWRSDSTLHGS</sequence>
<protein>
    <submittedName>
        <fullName evidence="3">Cupin 2, conserved barrel</fullName>
    </submittedName>
</protein>
<dbReference type="eggNOG" id="COG1917">
    <property type="taxonomic scope" value="Bacteria"/>
</dbReference>
<evidence type="ECO:0000259" key="2">
    <source>
        <dbReference type="Pfam" id="PF07883"/>
    </source>
</evidence>
<dbReference type="InterPro" id="IPR014710">
    <property type="entry name" value="RmlC-like_jellyroll"/>
</dbReference>
<dbReference type="Proteomes" id="UP000006637">
    <property type="component" value="Chromosome"/>
</dbReference>
<dbReference type="HOGENOM" id="CLU_1966171_0_0_11"/>
<evidence type="ECO:0000313" key="3">
    <source>
        <dbReference type="EMBL" id="ABG05182.1"/>
    </source>
</evidence>
<dbReference type="KEGG" id="rxy:Rxyl_2249"/>
<keyword evidence="1" id="KW-0479">Metal-binding</keyword>
<dbReference type="Gene3D" id="2.60.120.10">
    <property type="entry name" value="Jelly Rolls"/>
    <property type="match status" value="1"/>
</dbReference>
<reference evidence="3 4" key="1">
    <citation type="submission" date="2006-06" db="EMBL/GenBank/DDBJ databases">
        <title>Complete sequence of Rubrobacter xylanophilus DSM 9941.</title>
        <authorList>
            <consortium name="US DOE Joint Genome Institute"/>
            <person name="Copeland A."/>
            <person name="Lucas S."/>
            <person name="Lapidus A."/>
            <person name="Barry K."/>
            <person name="Detter J.C."/>
            <person name="Glavina del Rio T."/>
            <person name="Hammon N."/>
            <person name="Israni S."/>
            <person name="Dalin E."/>
            <person name="Tice H."/>
            <person name="Pitluck S."/>
            <person name="Munk A.C."/>
            <person name="Brettin T."/>
            <person name="Bruce D."/>
            <person name="Han C."/>
            <person name="Tapia R."/>
            <person name="Gilna P."/>
            <person name="Schmutz J."/>
            <person name="Larimer F."/>
            <person name="Land M."/>
            <person name="Hauser L."/>
            <person name="Kyrpides N."/>
            <person name="Lykidis A."/>
            <person name="da Costa M.S."/>
            <person name="Rainey F.A."/>
            <person name="Empadinhas N."/>
            <person name="Jolivet E."/>
            <person name="Battista J.R."/>
            <person name="Richardson P."/>
        </authorList>
    </citation>
    <scope>NUCLEOTIDE SEQUENCE [LARGE SCALE GENOMIC DNA]</scope>
    <source>
        <strain evidence="4">DSM 9941 / NBRC 16129 / PRD-1</strain>
    </source>
</reference>
<dbReference type="PANTHER" id="PTHR35848">
    <property type="entry name" value="OXALATE-BINDING PROTEIN"/>
    <property type="match status" value="1"/>
</dbReference>
<accession>Q1ATU6</accession>
<dbReference type="GO" id="GO:0046872">
    <property type="term" value="F:metal ion binding"/>
    <property type="evidence" value="ECO:0007669"/>
    <property type="project" value="UniProtKB-KW"/>
</dbReference>
<dbReference type="InterPro" id="IPR011051">
    <property type="entry name" value="RmlC_Cupin_sf"/>
</dbReference>
<dbReference type="InterPro" id="IPR051610">
    <property type="entry name" value="GPI/OXD"/>
</dbReference>
<name>Q1ATU6_RUBXD</name>
<dbReference type="InterPro" id="IPR013096">
    <property type="entry name" value="Cupin_2"/>
</dbReference>
<evidence type="ECO:0000256" key="1">
    <source>
        <dbReference type="ARBA" id="ARBA00022723"/>
    </source>
</evidence>
<feature type="domain" description="Cupin type-2" evidence="2">
    <location>
        <begin position="50"/>
        <end position="115"/>
    </location>
</feature>
<gene>
    <name evidence="3" type="ordered locus">Rxyl_2249</name>
</gene>